<feature type="domain" description="DYW" evidence="4">
    <location>
        <begin position="611"/>
        <end position="703"/>
    </location>
</feature>
<evidence type="ECO:0000256" key="1">
    <source>
        <dbReference type="ARBA" id="ARBA00006643"/>
    </source>
</evidence>
<protein>
    <recommendedName>
        <fullName evidence="4">DYW domain-containing protein</fullName>
    </recommendedName>
</protein>
<evidence type="ECO:0000313" key="5">
    <source>
        <dbReference type="EMBL" id="VVW59235.1"/>
    </source>
</evidence>
<accession>A0A5K1F6L7</accession>
<feature type="repeat" description="PPR" evidence="3">
    <location>
        <begin position="192"/>
        <end position="226"/>
    </location>
</feature>
<dbReference type="Pfam" id="PF20431">
    <property type="entry name" value="E_motif"/>
    <property type="match status" value="1"/>
</dbReference>
<dbReference type="EMBL" id="LR721785">
    <property type="protein sequence ID" value="VVW59235.1"/>
    <property type="molecule type" value="Genomic_DNA"/>
</dbReference>
<dbReference type="PANTHER" id="PTHR47926:SF500">
    <property type="entry name" value="REPEAT-CONTAINING PROTEIN, PUTATIVE-RELATED"/>
    <property type="match status" value="1"/>
</dbReference>
<keyword evidence="2" id="KW-0677">Repeat</keyword>
<feature type="repeat" description="PPR" evidence="3">
    <location>
        <begin position="365"/>
        <end position="395"/>
    </location>
</feature>
<dbReference type="GO" id="GO:0003723">
    <property type="term" value="F:RNA binding"/>
    <property type="evidence" value="ECO:0007669"/>
    <property type="project" value="InterPro"/>
</dbReference>
<dbReference type="Pfam" id="PF01535">
    <property type="entry name" value="PPR"/>
    <property type="match status" value="5"/>
</dbReference>
<dbReference type="InterPro" id="IPR002885">
    <property type="entry name" value="PPR_rpt"/>
</dbReference>
<sequence>MFLNGCLPATETKAIPVYFWRVSQLHRYNSGHANDGAPSRRMRTSRIKPVLVVRNSVSSFSSSASSALVQTTISANLQEKKKKKKGTKKEGVWRWDAVVAELARYGDSADALRAYASMRRRDVGPGPSTIPCALKSCASLGSLASGKILHHQAIVSGLDSDVFVASALVDMYAKCGSPDEARKAFDEMPVRNVVSWTAMINGYVQNGLAGDAVSVFKAMRAEGAVDVDSVVMVSGICACARLAEMNLVTGLHGLVVQGGFESDVSVNNTLLDGYAKSSGISDARKLFDEMTERDVVSWNTMIAVYSQNGLAKEALDLFFSLIRDGTVGHNAVTLSAALLACAHSGALQTGKCIHNQAFKMELEDNVYVGTSLIDMYCKCGKVEMARKGFDRMQNKNIKSWTAMVSGYGMHGRGKEALQVFHKMQEAGVEPNYITFVSVLAACSHAGLVDDGWRCFKSMTNEYGISPGVEHYACMVDLLGRAGSLDDAYELIRGMSVKPDFIVWGALLGACRIHKHVKLGEIAARKLFQLDPRNAGYYVLLSNIYADAGRWDKVEKMRILMKKKGVVKPPGYSLVELHGKINVFLVGDLEHPQHKEIYTFLDGLSTRMQVAGYVPDIRSVLHDVDEEEKETNLRIHSEKLAAAFGILNSVPGSSIQIIKNLRMCGDCHAWMKLVSKIMNRQIVVRDANRFHHFENGNCSCGDYW</sequence>
<dbReference type="Gene3D" id="1.25.40.10">
    <property type="entry name" value="Tetratricopeptide repeat domain"/>
    <property type="match status" value="3"/>
</dbReference>
<organism evidence="5">
    <name type="scientific">Nymphaea colorata</name>
    <name type="common">pocket water lily</name>
    <dbReference type="NCBI Taxonomy" id="210225"/>
    <lineage>
        <taxon>Eukaryota</taxon>
        <taxon>Viridiplantae</taxon>
        <taxon>Streptophyta</taxon>
        <taxon>Embryophyta</taxon>
        <taxon>Tracheophyta</taxon>
        <taxon>Spermatophyta</taxon>
        <taxon>Magnoliopsida</taxon>
        <taxon>Nymphaeales</taxon>
        <taxon>Nymphaeaceae</taxon>
        <taxon>Nymphaea</taxon>
    </lineage>
</organism>
<dbReference type="GO" id="GO:0009451">
    <property type="term" value="P:RNA modification"/>
    <property type="evidence" value="ECO:0007669"/>
    <property type="project" value="InterPro"/>
</dbReference>
<dbReference type="SUPFAM" id="SSF48452">
    <property type="entry name" value="TPR-like"/>
    <property type="match status" value="1"/>
</dbReference>
<dbReference type="AlphaFoldDB" id="A0A5K1F6L7"/>
<dbReference type="Pfam" id="PF13041">
    <property type="entry name" value="PPR_2"/>
    <property type="match status" value="1"/>
</dbReference>
<dbReference type="FunFam" id="1.25.40.10:FF:000196">
    <property type="entry name" value="Pentatricopeptide repeat-containing protein At4g14850"/>
    <property type="match status" value="1"/>
</dbReference>
<dbReference type="FunFam" id="1.25.40.10:FF:002148">
    <property type="entry name" value="Pentatricopeptide repeat-containing protein At2g29760, chloroplastic"/>
    <property type="match status" value="1"/>
</dbReference>
<dbReference type="InterPro" id="IPR011990">
    <property type="entry name" value="TPR-like_helical_dom_sf"/>
</dbReference>
<dbReference type="GO" id="GO:0008270">
    <property type="term" value="F:zinc ion binding"/>
    <property type="evidence" value="ECO:0007669"/>
    <property type="project" value="InterPro"/>
</dbReference>
<dbReference type="InterPro" id="IPR046960">
    <property type="entry name" value="PPR_At4g14850-like_plant"/>
</dbReference>
<proteinExistence type="inferred from homology"/>
<dbReference type="FunFam" id="1.25.40.10:FF:000968">
    <property type="entry name" value="Pentatricopeptide repeat-containing protein, mitochondrial"/>
    <property type="match status" value="1"/>
</dbReference>
<comment type="similarity">
    <text evidence="1">Belongs to the PPR family. PCMP-H subfamily.</text>
</comment>
<dbReference type="PANTHER" id="PTHR47926">
    <property type="entry name" value="PENTATRICOPEPTIDE REPEAT-CONTAINING PROTEIN"/>
    <property type="match status" value="1"/>
</dbReference>
<dbReference type="Gramene" id="NC7G0236370.1">
    <property type="protein sequence ID" value="NC7G0236370.1:cds"/>
    <property type="gene ID" value="NC7G0236370"/>
</dbReference>
<evidence type="ECO:0000256" key="2">
    <source>
        <dbReference type="ARBA" id="ARBA00022737"/>
    </source>
</evidence>
<feature type="repeat" description="PPR" evidence="3">
    <location>
        <begin position="396"/>
        <end position="430"/>
    </location>
</feature>
<feature type="repeat" description="PPR" evidence="3">
    <location>
        <begin position="263"/>
        <end position="293"/>
    </location>
</feature>
<feature type="repeat" description="PPR" evidence="3">
    <location>
        <begin position="294"/>
        <end position="328"/>
    </location>
</feature>
<dbReference type="Pfam" id="PF14432">
    <property type="entry name" value="DYW_deaminase"/>
    <property type="match status" value="1"/>
</dbReference>
<evidence type="ECO:0000256" key="3">
    <source>
        <dbReference type="PROSITE-ProRule" id="PRU00708"/>
    </source>
</evidence>
<gene>
    <name evidence="5" type="ORF">NYM_LOCUS23341</name>
</gene>
<reference evidence="5" key="1">
    <citation type="submission" date="2019-09" db="EMBL/GenBank/DDBJ databases">
        <authorList>
            <person name="Zhang L."/>
        </authorList>
    </citation>
    <scope>NUCLEOTIDE SEQUENCE</scope>
</reference>
<dbReference type="NCBIfam" id="TIGR00756">
    <property type="entry name" value="PPR"/>
    <property type="match status" value="7"/>
</dbReference>
<feature type="repeat" description="PPR" evidence="3">
    <location>
        <begin position="161"/>
        <end position="191"/>
    </location>
</feature>
<dbReference type="InterPro" id="IPR046848">
    <property type="entry name" value="E_motif"/>
</dbReference>
<dbReference type="PROSITE" id="PS51375">
    <property type="entry name" value="PPR"/>
    <property type="match status" value="6"/>
</dbReference>
<name>A0A5K1F6L7_9MAGN</name>
<dbReference type="InterPro" id="IPR032867">
    <property type="entry name" value="DYW_dom"/>
</dbReference>
<evidence type="ECO:0000259" key="4">
    <source>
        <dbReference type="Pfam" id="PF14432"/>
    </source>
</evidence>